<protein>
    <submittedName>
        <fullName evidence="2">Uncharacterized protein</fullName>
    </submittedName>
</protein>
<feature type="compositionally biased region" description="Basic and acidic residues" evidence="1">
    <location>
        <begin position="109"/>
        <end position="123"/>
    </location>
</feature>
<sequence length="223" mass="24564">MACFHTSRTLDQSCRSPTFSILVSRATLTFRIWGSGSATPDHNWAILVLHWRSRLPATCVNPWSWVELVLVLPKSRSSPKGRVACRGLTTRQDLHTAQVRCAASCRADGAGRREQGAGRRTPEPGKMTRRVQGDGVWSRAAQAQRRPTAKKPSRPAAALLHGEDAPPGLLRCRRRSPSGEATAPWIRGGAGMRPTGASFSAIRGGRWGWQIWIGRMAIWIGRR</sequence>
<dbReference type="EMBL" id="BT069140">
    <property type="protein sequence ID" value="ACN36037.1"/>
    <property type="molecule type" value="mRNA"/>
</dbReference>
<reference evidence="2" key="1">
    <citation type="journal article" date="2009" name="PLoS Genet.">
        <title>Sequencing, mapping, and analysis of 27,455 maize full-length cDNAs.</title>
        <authorList>
            <person name="Soderlund C."/>
            <person name="Descour A."/>
            <person name="Kudrna D."/>
            <person name="Bomhoff M."/>
            <person name="Boyd L."/>
            <person name="Currie J."/>
            <person name="Angelova A."/>
            <person name="Collura K."/>
            <person name="Wissotski M."/>
            <person name="Ashley E."/>
            <person name="Morrow D."/>
            <person name="Fernandes J."/>
            <person name="Walbot V."/>
            <person name="Yu Y."/>
        </authorList>
    </citation>
    <scope>NUCLEOTIDE SEQUENCE</scope>
    <source>
        <strain evidence="2">B73</strain>
    </source>
</reference>
<feature type="region of interest" description="Disordered" evidence="1">
    <location>
        <begin position="107"/>
        <end position="189"/>
    </location>
</feature>
<proteinExistence type="evidence at transcript level"/>
<evidence type="ECO:0000313" key="2">
    <source>
        <dbReference type="EMBL" id="ACN36037.1"/>
    </source>
</evidence>
<reference evidence="2" key="2">
    <citation type="submission" date="2012-06" db="EMBL/GenBank/DDBJ databases">
        <authorList>
            <person name="Yu Y."/>
            <person name="Currie J."/>
            <person name="Lomeli R."/>
            <person name="Angelova A."/>
            <person name="Collura K."/>
            <person name="Wissotski M."/>
            <person name="Campos D."/>
            <person name="Kudrna D."/>
            <person name="Golser W."/>
            <person name="Ashely E."/>
            <person name="Descour A."/>
            <person name="Fernandes J."/>
            <person name="Soderlund C."/>
            <person name="Walbot V."/>
        </authorList>
    </citation>
    <scope>NUCLEOTIDE SEQUENCE</scope>
    <source>
        <strain evidence="2">B73</strain>
    </source>
</reference>
<name>C0PLH1_MAIZE</name>
<accession>C0PLH1</accession>
<dbReference type="KEGG" id="zma:100384096"/>
<evidence type="ECO:0000256" key="1">
    <source>
        <dbReference type="SAM" id="MobiDB-lite"/>
    </source>
</evidence>
<dbReference type="AlphaFoldDB" id="C0PLH1"/>
<organism evidence="2">
    <name type="scientific">Zea mays</name>
    <name type="common">Maize</name>
    <dbReference type="NCBI Taxonomy" id="4577"/>
    <lineage>
        <taxon>Eukaryota</taxon>
        <taxon>Viridiplantae</taxon>
        <taxon>Streptophyta</taxon>
        <taxon>Embryophyta</taxon>
        <taxon>Tracheophyta</taxon>
        <taxon>Spermatophyta</taxon>
        <taxon>Magnoliopsida</taxon>
        <taxon>Liliopsida</taxon>
        <taxon>Poales</taxon>
        <taxon>Poaceae</taxon>
        <taxon>PACMAD clade</taxon>
        <taxon>Panicoideae</taxon>
        <taxon>Andropogonodae</taxon>
        <taxon>Andropogoneae</taxon>
        <taxon>Tripsacinae</taxon>
        <taxon>Zea</taxon>
    </lineage>
</organism>